<dbReference type="OrthoDB" id="2962424at2"/>
<evidence type="ECO:0000313" key="1">
    <source>
        <dbReference type="EMBL" id="AXF57662.1"/>
    </source>
</evidence>
<dbReference type="RefSeq" id="WP_114375690.1">
    <property type="nucleotide sequence ID" value="NZ_CP031092.1"/>
</dbReference>
<protein>
    <recommendedName>
        <fullName evidence="3">SbsA Ig-like domain-containing protein</fullName>
    </recommendedName>
</protein>
<proteinExistence type="predicted"/>
<dbReference type="AlphaFoldDB" id="A0A345C381"/>
<keyword evidence="2" id="KW-1185">Reference proteome</keyword>
<sequence length="311" mass="35716">MKWWLITILLVHLLTIPELTNSQVSYDQPSDSPPAVEMEREGEQVTLDWGPQPNTGYQISIVDAYEADHGWDIVYSLSYPPKDDQSGILHTKTHPQAKTTVPEDVQNVRLYEEQNGKNYEQLPTTDVHDRYSWTLEFDEDVLEGDVSNDVIYIVDNEMEKQENVILISSPSQIQVLPPSDGYETGGLYHLYIDPSLESQSGSTLEEGYKQSFYINADHHEWQAPNLVENHTFRFDSGEENENEEDASDSERIYSIFPGDIEGERDEAYVIRQLDPYNEEEVVIPPVTTPSFLLPVHPLLPYPHQYGIYELH</sequence>
<name>A0A345C381_9BACI</name>
<dbReference type="KEGG" id="rue:DT065_17915"/>
<accession>A0A345C381</accession>
<evidence type="ECO:0000313" key="2">
    <source>
        <dbReference type="Proteomes" id="UP000252100"/>
    </source>
</evidence>
<dbReference type="EMBL" id="CP031092">
    <property type="protein sequence ID" value="AXF57662.1"/>
    <property type="molecule type" value="Genomic_DNA"/>
</dbReference>
<evidence type="ECO:0008006" key="3">
    <source>
        <dbReference type="Google" id="ProtNLM"/>
    </source>
</evidence>
<dbReference type="Proteomes" id="UP000252100">
    <property type="component" value="Chromosome"/>
</dbReference>
<organism evidence="1 2">
    <name type="scientific">Salicibibacter kimchii</name>
    <dbReference type="NCBI Taxonomy" id="2099786"/>
    <lineage>
        <taxon>Bacteria</taxon>
        <taxon>Bacillati</taxon>
        <taxon>Bacillota</taxon>
        <taxon>Bacilli</taxon>
        <taxon>Bacillales</taxon>
        <taxon>Bacillaceae</taxon>
        <taxon>Salicibibacter</taxon>
    </lineage>
</organism>
<reference evidence="1 2" key="1">
    <citation type="journal article" date="2018" name="J. Microbiol.">
        <title>Salicibibacter kimchii gen. nov., sp. nov., a moderately halophilic and alkalitolerant bacterium in the family Bacillaceae, isolated from kimchi.</title>
        <authorList>
            <person name="Jang J.Y."/>
            <person name="Oh Y.J."/>
            <person name="Lim S.K."/>
            <person name="Park H.K."/>
            <person name="Lee C."/>
            <person name="Kim J.Y."/>
            <person name="Lee M.A."/>
            <person name="Choi H.J."/>
        </authorList>
    </citation>
    <scope>NUCLEOTIDE SEQUENCE [LARGE SCALE GENOMIC DNA]</scope>
    <source>
        <strain evidence="1 2">NKC1-1</strain>
    </source>
</reference>
<gene>
    <name evidence="1" type="ORF">DT065_17915</name>
</gene>